<dbReference type="KEGG" id="bpb:bpr_I1472"/>
<gene>
    <name evidence="2" type="ordered locus">bpr_I1472</name>
</gene>
<dbReference type="Pfam" id="PF19498">
    <property type="entry name" value="DUF6033"/>
    <property type="match status" value="1"/>
</dbReference>
<dbReference type="RefSeq" id="WP_013280863.1">
    <property type="nucleotide sequence ID" value="NC_014387.1"/>
</dbReference>
<evidence type="ECO:0000256" key="1">
    <source>
        <dbReference type="SAM" id="MobiDB-lite"/>
    </source>
</evidence>
<sequence length="195" mass="20868">MANSVSSNIGNYVRDVGNSRGAIAGNKVRGPSGKETNEKKATGISNLFGDSAKVEFSPEVEMFGKVVDLLQKKYDNADVFVAGPGDDLSQIGGDLEYSIILSEDEMKLLSSDAPQDKEAKDKLLGQIDDAMSKISDLGKKIGENTNEKDEVSNFGISLDKNGKLNFFADINGKSYADTSMDALVKSLVSDKTAQN</sequence>
<dbReference type="InterPro" id="IPR046097">
    <property type="entry name" value="DUF6033"/>
</dbReference>
<protein>
    <submittedName>
        <fullName evidence="2">Uncharacterized protein</fullName>
    </submittedName>
</protein>
<reference evidence="2 3" key="1">
    <citation type="journal article" date="2010" name="PLoS ONE">
        <title>The glycobiome of the rumen bacterium Butyrivibrio proteoclasticus B316(T) highlights adaptation to a polysaccharide-rich environment.</title>
        <authorList>
            <person name="Kelly W.J."/>
            <person name="Leahy S.C."/>
            <person name="Altermann E."/>
            <person name="Yeoman C.J."/>
            <person name="Dunne J.C."/>
            <person name="Kong Z."/>
            <person name="Pacheco D.M."/>
            <person name="Li D."/>
            <person name="Noel S.J."/>
            <person name="Moon C.D."/>
            <person name="Cookson A.L."/>
            <person name="Attwood G.T."/>
        </authorList>
    </citation>
    <scope>NUCLEOTIDE SEQUENCE [LARGE SCALE GENOMIC DNA]</scope>
    <source>
        <strain evidence="3">ATCC 51982 / DSM 14932 / B316</strain>
    </source>
</reference>
<evidence type="ECO:0000313" key="3">
    <source>
        <dbReference type="Proteomes" id="UP000001299"/>
    </source>
</evidence>
<name>E0RWB1_BUTPB</name>
<accession>E0RWB1</accession>
<dbReference type="eggNOG" id="ENOG5030TXV">
    <property type="taxonomic scope" value="Bacteria"/>
</dbReference>
<dbReference type="STRING" id="515622.bpr_I1472"/>
<dbReference type="HOGENOM" id="CLU_1394073_0_0_9"/>
<organism evidence="2 3">
    <name type="scientific">Butyrivibrio proteoclasticus (strain ATCC 51982 / DSM 14932 / B316)</name>
    <name type="common">Clostridium proteoclasticum</name>
    <dbReference type="NCBI Taxonomy" id="515622"/>
    <lineage>
        <taxon>Bacteria</taxon>
        <taxon>Bacillati</taxon>
        <taxon>Bacillota</taxon>
        <taxon>Clostridia</taxon>
        <taxon>Lachnospirales</taxon>
        <taxon>Lachnospiraceae</taxon>
        <taxon>Butyrivibrio</taxon>
    </lineage>
</organism>
<proteinExistence type="predicted"/>
<feature type="region of interest" description="Disordered" evidence="1">
    <location>
        <begin position="17"/>
        <end position="40"/>
    </location>
</feature>
<dbReference type="EMBL" id="CP001810">
    <property type="protein sequence ID" value="ADL34209.1"/>
    <property type="molecule type" value="Genomic_DNA"/>
</dbReference>
<keyword evidence="3" id="KW-1185">Reference proteome</keyword>
<dbReference type="AlphaFoldDB" id="E0RWB1"/>
<evidence type="ECO:0000313" key="2">
    <source>
        <dbReference type="EMBL" id="ADL34209.1"/>
    </source>
</evidence>
<dbReference type="Proteomes" id="UP000001299">
    <property type="component" value="Chromosome 1"/>
</dbReference>